<comment type="caution">
    <text evidence="1">The sequence shown here is derived from an EMBL/GenBank/DDBJ whole genome shotgun (WGS) entry which is preliminary data.</text>
</comment>
<dbReference type="EMBL" id="WPOC01000026">
    <property type="protein sequence ID" value="MVN16218.1"/>
    <property type="molecule type" value="Genomic_DNA"/>
</dbReference>
<accession>A0A6N8IK61</accession>
<dbReference type="RefSeq" id="WP_092197734.1">
    <property type="nucleotide sequence ID" value="NZ_WPOC01000026.1"/>
</dbReference>
<evidence type="ECO:0000313" key="2">
    <source>
        <dbReference type="Proteomes" id="UP000468327"/>
    </source>
</evidence>
<proteinExistence type="predicted"/>
<organism evidence="1 2">
    <name type="scientific">Gordonibacter urolithinfaciens</name>
    <dbReference type="NCBI Taxonomy" id="1335613"/>
    <lineage>
        <taxon>Bacteria</taxon>
        <taxon>Bacillati</taxon>
        <taxon>Actinomycetota</taxon>
        <taxon>Coriobacteriia</taxon>
        <taxon>Eggerthellales</taxon>
        <taxon>Eggerthellaceae</taxon>
        <taxon>Gordonibacter</taxon>
    </lineage>
</organism>
<protein>
    <submittedName>
        <fullName evidence="1">Uncharacterized protein</fullName>
    </submittedName>
</protein>
<evidence type="ECO:0000313" key="1">
    <source>
        <dbReference type="EMBL" id="MVN16218.1"/>
    </source>
</evidence>
<sequence length="89" mass="9814">MTTATITNETAWKLPDLDTVYHCEDLGPMTLGQMLDGVDPDLVPSDQTMYEDLLWAFGAWDTLEQMNAAMATRVYVAAPDGTVGFKLVK</sequence>
<reference evidence="1 2" key="1">
    <citation type="submission" date="2019-11" db="EMBL/GenBank/DDBJ databases">
        <title>Whole genome shotgun sequencing (WGS) data from Adlercreutzia equolifaciens ResAG-91, Eggerthella lenta MRI-F36, MRI-F37, MRI-F40, ResAG-49, ResAG-88, ResAG-121, ResAG-145, and Gordonibacter sp. ResAG-5, ResAG-26, ResAG-43, ResAG-50, ResAG-59.</title>
        <authorList>
            <person name="Stoll D.A."/>
            <person name="Danylec N."/>
            <person name="Franz C.M.A.P."/>
            <person name="Huch M."/>
        </authorList>
    </citation>
    <scope>NUCLEOTIDE SEQUENCE [LARGE SCALE GENOMIC DNA]</scope>
    <source>
        <strain evidence="1 2">ResAG-59</strain>
    </source>
</reference>
<dbReference type="AlphaFoldDB" id="A0A6N8IK61"/>
<keyword evidence="2" id="KW-1185">Reference proteome</keyword>
<gene>
    <name evidence="1" type="ORF">GO738_12870</name>
</gene>
<dbReference type="Proteomes" id="UP000468327">
    <property type="component" value="Unassembled WGS sequence"/>
</dbReference>
<name>A0A6N8IK61_9ACTN</name>